<evidence type="ECO:0000259" key="1">
    <source>
        <dbReference type="PROSITE" id="PS50126"/>
    </source>
</evidence>
<dbReference type="PANTHER" id="PTHR10724">
    <property type="entry name" value="30S RIBOSOMAL PROTEIN S1"/>
    <property type="match status" value="1"/>
</dbReference>
<dbReference type="Pfam" id="PF12836">
    <property type="entry name" value="HHH_3"/>
    <property type="match status" value="1"/>
</dbReference>
<dbReference type="InterPro" id="IPR044146">
    <property type="entry name" value="S1_Tex"/>
</dbReference>
<dbReference type="PANTHER" id="PTHR10724:SF10">
    <property type="entry name" value="S1 RNA-BINDING DOMAIN-CONTAINING PROTEIN 1"/>
    <property type="match status" value="1"/>
</dbReference>
<dbReference type="SUPFAM" id="SSF47781">
    <property type="entry name" value="RuvA domain 2-like"/>
    <property type="match status" value="2"/>
</dbReference>
<feature type="domain" description="S1 motif" evidence="1">
    <location>
        <begin position="636"/>
        <end position="705"/>
    </location>
</feature>
<dbReference type="InterPro" id="IPR050437">
    <property type="entry name" value="Ribos_protein_bS1-like"/>
</dbReference>
<dbReference type="SMART" id="SM00732">
    <property type="entry name" value="YqgFc"/>
    <property type="match status" value="1"/>
</dbReference>
<name>G7Q4V1_9BACT</name>
<dbReference type="AlphaFoldDB" id="G7Q4V1"/>
<dbReference type="RefSeq" id="WP_009180956.1">
    <property type="nucleotide sequence ID" value="NZ_CM001368.1"/>
</dbReference>
<reference evidence="3" key="1">
    <citation type="journal article" date="2015" name="Genome Announc.">
        <title>High-Quality Draft Genome Sequence of Desulfovibrio carbinoliphilus FW-101-2B, an Organic Acid-Oxidizing Sulfate-Reducing Bacterium Isolated from Uranium(VI)-Contaminated Groundwater.</title>
        <authorList>
            <person name="Ramsay B.D."/>
            <person name="Hwang C."/>
            <person name="Woo H.L."/>
            <person name="Carroll S.L."/>
            <person name="Lucas S."/>
            <person name="Han J."/>
            <person name="Lapidus A.L."/>
            <person name="Cheng J.F."/>
            <person name="Goodwin L.A."/>
            <person name="Pitluck S."/>
            <person name="Peters L."/>
            <person name="Chertkov O."/>
            <person name="Held B."/>
            <person name="Detter J.C."/>
            <person name="Han C.S."/>
            <person name="Tapia R."/>
            <person name="Land M.L."/>
            <person name="Hauser L.J."/>
            <person name="Kyrpides N.C."/>
            <person name="Ivanova N.N."/>
            <person name="Mikhailova N."/>
            <person name="Pagani I."/>
            <person name="Woyke T."/>
            <person name="Arkin A.P."/>
            <person name="Dehal P."/>
            <person name="Chivian D."/>
            <person name="Criddle C.S."/>
            <person name="Wu W."/>
            <person name="Chakraborty R."/>
            <person name="Hazen T.C."/>
            <person name="Fields M.W."/>
        </authorList>
    </citation>
    <scope>NUCLEOTIDE SEQUENCE [LARGE SCALE GENOMIC DNA]</scope>
    <source>
        <strain evidence="3">FW-101-2B</strain>
    </source>
</reference>
<protein>
    <submittedName>
        <fullName evidence="2">Tex-like protein</fullName>
    </submittedName>
</protein>
<dbReference type="GO" id="GO:0006412">
    <property type="term" value="P:translation"/>
    <property type="evidence" value="ECO:0007669"/>
    <property type="project" value="TreeGrafter"/>
</dbReference>
<dbReference type="FunFam" id="1.10.10.650:FF:000001">
    <property type="entry name" value="S1 RNA-binding domain 1"/>
    <property type="match status" value="1"/>
</dbReference>
<keyword evidence="3" id="KW-1185">Reference proteome</keyword>
<dbReference type="Pfam" id="PF22706">
    <property type="entry name" value="Tex_central_region"/>
    <property type="match status" value="1"/>
</dbReference>
<dbReference type="InterPro" id="IPR041692">
    <property type="entry name" value="HHH_9"/>
</dbReference>
<dbReference type="Gene3D" id="1.10.150.310">
    <property type="entry name" value="Tex RuvX-like domain-like"/>
    <property type="match status" value="1"/>
</dbReference>
<dbReference type="InterPro" id="IPR012340">
    <property type="entry name" value="NA-bd_OB-fold"/>
</dbReference>
<dbReference type="Gene3D" id="3.30.420.140">
    <property type="entry name" value="YqgF/RNase H-like domain"/>
    <property type="match status" value="1"/>
</dbReference>
<dbReference type="GO" id="GO:0003729">
    <property type="term" value="F:mRNA binding"/>
    <property type="evidence" value="ECO:0007669"/>
    <property type="project" value="UniProtKB-ARBA"/>
</dbReference>
<gene>
    <name evidence="2" type="ORF">DFW101_1553</name>
</gene>
<dbReference type="Pfam" id="PF17674">
    <property type="entry name" value="HHH_9"/>
    <property type="match status" value="1"/>
</dbReference>
<dbReference type="eggNOG" id="COG2183">
    <property type="taxonomic scope" value="Bacteria"/>
</dbReference>
<dbReference type="SUPFAM" id="SSF53098">
    <property type="entry name" value="Ribonuclease H-like"/>
    <property type="match status" value="1"/>
</dbReference>
<evidence type="ECO:0000313" key="2">
    <source>
        <dbReference type="EMBL" id="EHJ47561.1"/>
    </source>
</evidence>
<accession>G7Q4V1</accession>
<dbReference type="CDD" id="cd05685">
    <property type="entry name" value="S1_Tex"/>
    <property type="match status" value="1"/>
</dbReference>
<dbReference type="Pfam" id="PF16921">
    <property type="entry name" value="Tex_YqgF"/>
    <property type="match status" value="1"/>
</dbReference>
<dbReference type="InterPro" id="IPR032639">
    <property type="entry name" value="Tex_YqgF"/>
</dbReference>
<dbReference type="InterPro" id="IPR012337">
    <property type="entry name" value="RNaseH-like_sf"/>
</dbReference>
<dbReference type="Gene3D" id="2.40.50.140">
    <property type="entry name" value="Nucleic acid-binding proteins"/>
    <property type="match status" value="1"/>
</dbReference>
<dbReference type="Pfam" id="PF09371">
    <property type="entry name" value="Tex_N"/>
    <property type="match status" value="1"/>
</dbReference>
<dbReference type="STRING" id="694327.DFW101_1553"/>
<evidence type="ECO:0000313" key="3">
    <source>
        <dbReference type="Proteomes" id="UP000004662"/>
    </source>
</evidence>
<dbReference type="GO" id="GO:0006139">
    <property type="term" value="P:nucleobase-containing compound metabolic process"/>
    <property type="evidence" value="ECO:0007669"/>
    <property type="project" value="InterPro"/>
</dbReference>
<dbReference type="Pfam" id="PF00575">
    <property type="entry name" value="S1"/>
    <property type="match status" value="1"/>
</dbReference>
<dbReference type="SUPFAM" id="SSF158832">
    <property type="entry name" value="Tex N-terminal region-like"/>
    <property type="match status" value="1"/>
</dbReference>
<dbReference type="PROSITE" id="PS50126">
    <property type="entry name" value="S1"/>
    <property type="match status" value="1"/>
</dbReference>
<dbReference type="FunFam" id="2.40.50.140:FF:000051">
    <property type="entry name" value="RNA-binding transcriptional accessory protein"/>
    <property type="match status" value="1"/>
</dbReference>
<dbReference type="SUPFAM" id="SSF50249">
    <property type="entry name" value="Nucleic acid-binding proteins"/>
    <property type="match status" value="1"/>
</dbReference>
<dbReference type="InterPro" id="IPR055179">
    <property type="entry name" value="Tex-like_central_region"/>
</dbReference>
<dbReference type="Proteomes" id="UP000004662">
    <property type="component" value="Chromosome"/>
</dbReference>
<dbReference type="Gene3D" id="1.10.3500.10">
    <property type="entry name" value="Tex N-terminal region-like"/>
    <property type="match status" value="1"/>
</dbReference>
<dbReference type="OrthoDB" id="9804714at2"/>
<dbReference type="Gene3D" id="1.10.10.650">
    <property type="entry name" value="RuvA domain 2-like"/>
    <property type="match status" value="1"/>
</dbReference>
<dbReference type="InterPro" id="IPR006641">
    <property type="entry name" value="YqgF/RNaseH-like_dom"/>
</dbReference>
<dbReference type="SMART" id="SM00316">
    <property type="entry name" value="S1"/>
    <property type="match status" value="1"/>
</dbReference>
<dbReference type="InterPro" id="IPR010994">
    <property type="entry name" value="RuvA_2-like"/>
</dbReference>
<proteinExistence type="predicted"/>
<dbReference type="InterPro" id="IPR023319">
    <property type="entry name" value="Tex-like_HTH_dom_sf"/>
</dbReference>
<dbReference type="HOGENOM" id="CLU_009833_0_2_7"/>
<dbReference type="EMBL" id="CM001368">
    <property type="protein sequence ID" value="EHJ47561.1"/>
    <property type="molecule type" value="Genomic_DNA"/>
</dbReference>
<dbReference type="InterPro" id="IPR003029">
    <property type="entry name" value="S1_domain"/>
</dbReference>
<dbReference type="InterPro" id="IPR018974">
    <property type="entry name" value="Tex-like_N"/>
</dbReference>
<dbReference type="InterPro" id="IPR023323">
    <property type="entry name" value="Tex-like_dom_sf"/>
</dbReference>
<sequence>MNENHCPRIAKELSLSVPQVAAVARLLEEGATVPFVARYRKEATGSLDEVAVAAIRDRLAELAELDKRREAILSSLEERGLLGPELKAAVEKAEDKARLEDIYLPYRPKRRTRAAMARERGLDPLAQALMAQQGRDPLALARPFVQADKGVPDVESALAGARDILAEETAEHPRLRAAVRDLFLRRGRFRSKVVKGKEAAGATFRDWFAWDEPLRTIPGHRALAMFRGEAEGFLSLSLRPPEEEIVALARRFLLRGQGPDAAEVAAALADGCKRLLAPSLETETRAEVKARADAEAIRVFSANLRGLLLAPPLGQKRVLALDPGFRTGAKLTVLDAQGGLLHHATIHPTASAGQREAAAAAVKALCDRFQVQAIAIGNGTAGRETEAFVRELGLDLPVTLVNEAGASIYSASETARREFPDLDLTVRGSISIGRRLMDPLAELVKLDPKSIGVGQYQHDVDQAGLRRALDDVVASCVNAVGVDVNTASQELLTFVSGLGPALAKAVVAHREANGPFPSRDALRQVRRLGPKAFEQAAGFLRVRGEEPLDASAVHPERYALVRRMARDAHCTVGQLLADAAARARIRPEAYVSGDIGLPTLTDILAELEKPGRDPRAGFSAFAFAEGVNRIEDLAAGMELPGLVTNVTRFGAFVDIGVHRDGMVHVSQLADRFVSDPAEVVSVSREVWVRVVEIDLERGRIGLSLRGLKAKETER</sequence>
<dbReference type="FunFam" id="3.30.420.140:FF:000001">
    <property type="entry name" value="RNA-binding transcriptional accessory protein"/>
    <property type="match status" value="1"/>
</dbReference>
<dbReference type="GO" id="GO:0003735">
    <property type="term" value="F:structural constituent of ribosome"/>
    <property type="evidence" value="ECO:0007669"/>
    <property type="project" value="TreeGrafter"/>
</dbReference>
<dbReference type="InterPro" id="IPR037027">
    <property type="entry name" value="YqgF/RNaseH-like_dom_sf"/>
</dbReference>
<organism evidence="2 3">
    <name type="scientific">Solidesulfovibrio carbinoliphilus subsp. oakridgensis</name>
    <dbReference type="NCBI Taxonomy" id="694327"/>
    <lineage>
        <taxon>Bacteria</taxon>
        <taxon>Pseudomonadati</taxon>
        <taxon>Thermodesulfobacteriota</taxon>
        <taxon>Desulfovibrionia</taxon>
        <taxon>Desulfovibrionales</taxon>
        <taxon>Desulfovibrionaceae</taxon>
        <taxon>Solidesulfovibrio</taxon>
    </lineage>
</organism>
<dbReference type="GO" id="GO:0005737">
    <property type="term" value="C:cytoplasm"/>
    <property type="evidence" value="ECO:0007669"/>
    <property type="project" value="UniProtKB-ARBA"/>
</dbReference>